<dbReference type="KEGG" id="nvi:100114748"/>
<dbReference type="PROSITE" id="PS00560">
    <property type="entry name" value="CARBOXYPEPT_SER_HIS"/>
    <property type="match status" value="1"/>
</dbReference>
<evidence type="ECO:0000256" key="6">
    <source>
        <dbReference type="ARBA" id="ARBA00023180"/>
    </source>
</evidence>
<evidence type="ECO:0000313" key="9">
    <source>
        <dbReference type="Proteomes" id="UP000002358"/>
    </source>
</evidence>
<dbReference type="SUPFAM" id="SSF53474">
    <property type="entry name" value="alpha/beta-Hydrolases"/>
    <property type="match status" value="1"/>
</dbReference>
<protein>
    <recommendedName>
        <fullName evidence="7">Carboxypeptidase</fullName>
        <ecNumber evidence="7">3.4.16.-</ecNumber>
    </recommendedName>
</protein>
<evidence type="ECO:0000256" key="7">
    <source>
        <dbReference type="RuleBase" id="RU361156"/>
    </source>
</evidence>
<dbReference type="GeneID" id="100114748"/>
<keyword evidence="4 7" id="KW-0732">Signal</keyword>
<keyword evidence="2 7" id="KW-0121">Carboxypeptidase</keyword>
<keyword evidence="6" id="KW-0325">Glycoprotein</keyword>
<feature type="chain" id="PRO_5029931720" description="Carboxypeptidase" evidence="7">
    <location>
        <begin position="19"/>
        <end position="453"/>
    </location>
</feature>
<evidence type="ECO:0000256" key="2">
    <source>
        <dbReference type="ARBA" id="ARBA00022645"/>
    </source>
</evidence>
<dbReference type="PRINTS" id="PR00724">
    <property type="entry name" value="CRBOXYPTASEC"/>
</dbReference>
<evidence type="ECO:0000256" key="5">
    <source>
        <dbReference type="ARBA" id="ARBA00022801"/>
    </source>
</evidence>
<sequence>MRETIVVLLCSAICLVSSHVTKVEDPLFLTPLIETEKIHEARDLARVHHAEMSNVESYAGFFTINKQYNSNTFFWYFPSQNNPRDAPLLLWLTGGPGVTSLLALFAENGPFVVTENQTLESREYSWHINHNIVYMDNPVGAGYSFTESELGYARNHTTIGQDLLKALIQFFKLFPELRENDFYVTGESYGGKHVPAVSHAIKIHNQVAKYKINLKGLAYGNGITDWVNQLVYSDFWHLVGLIDLNEREQLKKIEEEIRMMVEKEEYVKAVLLLDTIRNSLHYTPAPSFLKNATGFDYYYNLLQTKEPKDTVRFVPWIQRSDVRKALHVGNLTFVTDSQKVKDHLIGDLIKSVAHLVADLLEDYRVLIYTGQLDLTVPYTSTENFVNKLSWSGAKEYQTAIKKKWWVAGELAGHSKTAKNLNVVMVRNAGHIVPADQPLWAWDLITRFTHGQKF</sequence>
<dbReference type="SMR" id="A0A7M7LL61"/>
<evidence type="ECO:0000313" key="8">
    <source>
        <dbReference type="EnsemblMetazoa" id="XP_001599671"/>
    </source>
</evidence>
<dbReference type="InterPro" id="IPR001563">
    <property type="entry name" value="Peptidase_S10"/>
</dbReference>
<name>A0A7M7LL61_NASVI</name>
<dbReference type="GO" id="GO:0006508">
    <property type="term" value="P:proteolysis"/>
    <property type="evidence" value="ECO:0007669"/>
    <property type="project" value="UniProtKB-KW"/>
</dbReference>
<dbReference type="FunFam" id="3.40.50.1820:FF:000096">
    <property type="entry name" value="Carboxypeptidase vitellogenic-like"/>
    <property type="match status" value="1"/>
</dbReference>
<dbReference type="PROSITE" id="PS00131">
    <property type="entry name" value="CARBOXYPEPT_SER_SER"/>
    <property type="match status" value="1"/>
</dbReference>
<dbReference type="OrthoDB" id="443318at2759"/>
<dbReference type="Proteomes" id="UP000002358">
    <property type="component" value="Chromosome 4"/>
</dbReference>
<keyword evidence="3 7" id="KW-0645">Protease</keyword>
<dbReference type="AlphaFoldDB" id="A0A7M7LL61"/>
<dbReference type="Gene3D" id="3.40.50.1820">
    <property type="entry name" value="alpha/beta hydrolase"/>
    <property type="match status" value="1"/>
</dbReference>
<keyword evidence="9" id="KW-1185">Reference proteome</keyword>
<evidence type="ECO:0000256" key="1">
    <source>
        <dbReference type="ARBA" id="ARBA00009431"/>
    </source>
</evidence>
<reference evidence="8" key="1">
    <citation type="submission" date="2021-01" db="UniProtKB">
        <authorList>
            <consortium name="EnsemblMetazoa"/>
        </authorList>
    </citation>
    <scope>IDENTIFICATION</scope>
</reference>
<dbReference type="InterPro" id="IPR033124">
    <property type="entry name" value="Ser_caboxypep_his_AS"/>
</dbReference>
<proteinExistence type="inferred from homology"/>
<dbReference type="RefSeq" id="XP_001599671.2">
    <property type="nucleotide sequence ID" value="XM_001599621.2"/>
</dbReference>
<evidence type="ECO:0000256" key="3">
    <source>
        <dbReference type="ARBA" id="ARBA00022670"/>
    </source>
</evidence>
<dbReference type="PANTHER" id="PTHR11802">
    <property type="entry name" value="SERINE PROTEASE FAMILY S10 SERINE CARBOXYPEPTIDASE"/>
    <property type="match status" value="1"/>
</dbReference>
<evidence type="ECO:0000256" key="4">
    <source>
        <dbReference type="ARBA" id="ARBA00022729"/>
    </source>
</evidence>
<comment type="similarity">
    <text evidence="1 7">Belongs to the peptidase S10 family.</text>
</comment>
<keyword evidence="5 7" id="KW-0378">Hydrolase</keyword>
<dbReference type="PANTHER" id="PTHR11802:SF472">
    <property type="entry name" value="SERINE CARBOXYPEPTIDASE CPVL-RELATED"/>
    <property type="match status" value="1"/>
</dbReference>
<dbReference type="InterPro" id="IPR029058">
    <property type="entry name" value="AB_hydrolase_fold"/>
</dbReference>
<dbReference type="GO" id="GO:0004185">
    <property type="term" value="F:serine-type carboxypeptidase activity"/>
    <property type="evidence" value="ECO:0007669"/>
    <property type="project" value="UniProtKB-UniRule"/>
</dbReference>
<dbReference type="Pfam" id="PF00450">
    <property type="entry name" value="Peptidase_S10"/>
    <property type="match status" value="1"/>
</dbReference>
<dbReference type="FunCoup" id="A0A7M7LL61">
    <property type="interactions" value="62"/>
</dbReference>
<feature type="signal peptide" evidence="7">
    <location>
        <begin position="1"/>
        <end position="18"/>
    </location>
</feature>
<accession>A0A7M7LL61</accession>
<dbReference type="InterPro" id="IPR018202">
    <property type="entry name" value="Ser_caboxypep_ser_AS"/>
</dbReference>
<dbReference type="InParanoid" id="A0A7M7LL61"/>
<dbReference type="EnsemblMetazoa" id="XM_001599621">
    <property type="protein sequence ID" value="XP_001599671"/>
    <property type="gene ID" value="LOC100114748"/>
</dbReference>
<dbReference type="EC" id="3.4.16.-" evidence="7"/>
<organism evidence="8 9">
    <name type="scientific">Nasonia vitripennis</name>
    <name type="common">Parasitic wasp</name>
    <dbReference type="NCBI Taxonomy" id="7425"/>
    <lineage>
        <taxon>Eukaryota</taxon>
        <taxon>Metazoa</taxon>
        <taxon>Ecdysozoa</taxon>
        <taxon>Arthropoda</taxon>
        <taxon>Hexapoda</taxon>
        <taxon>Insecta</taxon>
        <taxon>Pterygota</taxon>
        <taxon>Neoptera</taxon>
        <taxon>Endopterygota</taxon>
        <taxon>Hymenoptera</taxon>
        <taxon>Apocrita</taxon>
        <taxon>Proctotrupomorpha</taxon>
        <taxon>Chalcidoidea</taxon>
        <taxon>Pteromalidae</taxon>
        <taxon>Pteromalinae</taxon>
        <taxon>Nasonia</taxon>
    </lineage>
</organism>